<dbReference type="AlphaFoldDB" id="A0A8J6NYR8"/>
<dbReference type="EMBL" id="JACNIG010000226">
    <property type="protein sequence ID" value="MBC8432474.1"/>
    <property type="molecule type" value="Genomic_DNA"/>
</dbReference>
<evidence type="ECO:0000313" key="3">
    <source>
        <dbReference type="Proteomes" id="UP000605201"/>
    </source>
</evidence>
<dbReference type="InterPro" id="IPR051460">
    <property type="entry name" value="HdrC_iron-sulfur_subunit"/>
</dbReference>
<name>A0A8J6NYR8_9BACT</name>
<dbReference type="Pfam" id="PF02754">
    <property type="entry name" value="CCG"/>
    <property type="match status" value="1"/>
</dbReference>
<protein>
    <submittedName>
        <fullName evidence="2">(Fe-S)-binding protein</fullName>
    </submittedName>
</protein>
<accession>A0A8J6NYR8</accession>
<dbReference type="PANTHER" id="PTHR43255:SF2">
    <property type="entry name" value="HETERODISULFIDE REDUCTASE RELATED PROTEIN"/>
    <property type="match status" value="1"/>
</dbReference>
<reference evidence="2 3" key="1">
    <citation type="submission" date="2020-08" db="EMBL/GenBank/DDBJ databases">
        <title>Bridging the membrane lipid divide: bacteria of the FCB group superphylum have the potential to synthesize archaeal ether lipids.</title>
        <authorList>
            <person name="Villanueva L."/>
            <person name="Von Meijenfeldt F.A.B."/>
            <person name="Westbye A.B."/>
            <person name="Yadav S."/>
            <person name="Hopmans E.C."/>
            <person name="Dutilh B.E."/>
            <person name="Sinninghe Damste J.S."/>
        </authorList>
    </citation>
    <scope>NUCLEOTIDE SEQUENCE [LARGE SCALE GENOMIC DNA]</scope>
    <source>
        <strain evidence="2">NIOZ-UU17</strain>
    </source>
</reference>
<dbReference type="InterPro" id="IPR004017">
    <property type="entry name" value="Cys_rich_dom"/>
</dbReference>
<comment type="caution">
    <text evidence="2">The sequence shown here is derived from an EMBL/GenBank/DDBJ whole genome shotgun (WGS) entry which is preliminary data.</text>
</comment>
<dbReference type="GO" id="GO:0016491">
    <property type="term" value="F:oxidoreductase activity"/>
    <property type="evidence" value="ECO:0007669"/>
    <property type="project" value="UniProtKB-ARBA"/>
</dbReference>
<dbReference type="PANTHER" id="PTHR43255">
    <property type="entry name" value="IRON-SULFUR-BINDING OXIDOREDUCTASE FADF-RELATED-RELATED"/>
    <property type="match status" value="1"/>
</dbReference>
<feature type="domain" description="Cysteine-rich" evidence="1">
    <location>
        <begin position="207"/>
        <end position="290"/>
    </location>
</feature>
<gene>
    <name evidence="2" type="ORF">H8D96_11205</name>
</gene>
<dbReference type="Proteomes" id="UP000605201">
    <property type="component" value="Unassembled WGS sequence"/>
</dbReference>
<proteinExistence type="predicted"/>
<evidence type="ECO:0000259" key="1">
    <source>
        <dbReference type="Pfam" id="PF02754"/>
    </source>
</evidence>
<sequence length="309" mass="34849">MYNPKDIIDLIADNVRKTRNPFGMPKFLCNRWWQDSSMPAEGDALLFTGLMYQFVPYIEKSTRYLEQFEDTPWADYVHYAKYVPNYLAGMGLALLTPAKEKKRFNAILQNIAKILNRSNVDFFYRPELDDYSGILLYDLGDQEGFVRHAEFVAAKLKRAGVKTLITVDPHTTYALKVLYPKYTGQSFDVKTYFELVNFTSKNGHGRVTLHDPCFYGRYLELSDVPTKVLANLGIECVPVRNSGLFTSCCGGPAESISPKLSKEVLDRRVKELQTAGAPIVTMCPICLGHLEKSGAQVEDLATLIVRCAA</sequence>
<dbReference type="GO" id="GO:0005886">
    <property type="term" value="C:plasma membrane"/>
    <property type="evidence" value="ECO:0007669"/>
    <property type="project" value="TreeGrafter"/>
</dbReference>
<organism evidence="2 3">
    <name type="scientific">Candidatus Desulfatibia vada</name>
    <dbReference type="NCBI Taxonomy" id="2841696"/>
    <lineage>
        <taxon>Bacteria</taxon>
        <taxon>Pseudomonadati</taxon>
        <taxon>Thermodesulfobacteriota</taxon>
        <taxon>Desulfobacteria</taxon>
        <taxon>Desulfobacterales</taxon>
        <taxon>Desulfobacterales incertae sedis</taxon>
        <taxon>Candidatus Desulfatibia</taxon>
    </lineage>
</organism>
<evidence type="ECO:0000313" key="2">
    <source>
        <dbReference type="EMBL" id="MBC8432474.1"/>
    </source>
</evidence>